<evidence type="ECO:0000256" key="7">
    <source>
        <dbReference type="SAM" id="Phobius"/>
    </source>
</evidence>
<dbReference type="PANTHER" id="PTHR23513:SF6">
    <property type="entry name" value="MAJOR FACILITATOR SUPERFAMILY ASSOCIATED DOMAIN-CONTAINING PROTEIN"/>
    <property type="match status" value="1"/>
</dbReference>
<comment type="subcellular location">
    <subcellularLocation>
        <location evidence="1">Cell membrane</location>
        <topology evidence="1">Multi-pass membrane protein</topology>
    </subcellularLocation>
</comment>
<feature type="transmembrane region" description="Helical" evidence="7">
    <location>
        <begin position="173"/>
        <end position="200"/>
    </location>
</feature>
<name>A0A5N8XY51_9ACTN</name>
<protein>
    <submittedName>
        <fullName evidence="9">MFS transporter</fullName>
    </submittedName>
</protein>
<feature type="transmembrane region" description="Helical" evidence="7">
    <location>
        <begin position="386"/>
        <end position="405"/>
    </location>
</feature>
<dbReference type="Proteomes" id="UP000400924">
    <property type="component" value="Unassembled WGS sequence"/>
</dbReference>
<dbReference type="SUPFAM" id="SSF103473">
    <property type="entry name" value="MFS general substrate transporter"/>
    <property type="match status" value="1"/>
</dbReference>
<evidence type="ECO:0000256" key="3">
    <source>
        <dbReference type="ARBA" id="ARBA00022475"/>
    </source>
</evidence>
<dbReference type="EMBL" id="VJZC01000763">
    <property type="protein sequence ID" value="MPY64303.1"/>
    <property type="molecule type" value="Genomic_DNA"/>
</dbReference>
<dbReference type="InterPro" id="IPR036259">
    <property type="entry name" value="MFS_trans_sf"/>
</dbReference>
<reference evidence="9 10" key="1">
    <citation type="submission" date="2019-07" db="EMBL/GenBank/DDBJ databases">
        <title>New species of Amycolatopsis and Streptomyces.</title>
        <authorList>
            <person name="Duangmal K."/>
            <person name="Teo W.F.A."/>
            <person name="Lipun K."/>
        </authorList>
    </citation>
    <scope>NUCLEOTIDE SEQUENCE [LARGE SCALE GENOMIC DNA]</scope>
    <source>
        <strain evidence="9 10">NBRC 106415</strain>
    </source>
</reference>
<feature type="transmembrane region" description="Helical" evidence="7">
    <location>
        <begin position="294"/>
        <end position="311"/>
    </location>
</feature>
<keyword evidence="3" id="KW-1003">Cell membrane</keyword>
<accession>A0A5N8XY51</accession>
<dbReference type="OrthoDB" id="145388at2"/>
<keyword evidence="5 7" id="KW-1133">Transmembrane helix</keyword>
<feature type="domain" description="Major facilitator superfamily (MFS) profile" evidence="8">
    <location>
        <begin position="187"/>
        <end position="415"/>
    </location>
</feature>
<dbReference type="PANTHER" id="PTHR23513">
    <property type="entry name" value="INTEGRAL MEMBRANE EFFLUX PROTEIN-RELATED"/>
    <property type="match status" value="1"/>
</dbReference>
<evidence type="ECO:0000313" key="10">
    <source>
        <dbReference type="Proteomes" id="UP000400924"/>
    </source>
</evidence>
<evidence type="ECO:0000256" key="4">
    <source>
        <dbReference type="ARBA" id="ARBA00022692"/>
    </source>
</evidence>
<organism evidence="9 10">
    <name type="scientific">Streptomyces spongiae</name>
    <dbReference type="NCBI Taxonomy" id="565072"/>
    <lineage>
        <taxon>Bacteria</taxon>
        <taxon>Bacillati</taxon>
        <taxon>Actinomycetota</taxon>
        <taxon>Actinomycetes</taxon>
        <taxon>Kitasatosporales</taxon>
        <taxon>Streptomycetaceae</taxon>
        <taxon>Streptomyces</taxon>
    </lineage>
</organism>
<dbReference type="GO" id="GO:0005886">
    <property type="term" value="C:plasma membrane"/>
    <property type="evidence" value="ECO:0007669"/>
    <property type="project" value="UniProtKB-SubCell"/>
</dbReference>
<sequence>MVSGTDRNGLLKQAEPVKLGSSFWRLWWANAINSVGDGAFTAAMPLLAVTVTKDPQQIAVVSAAGYLPWLLVSLPAGAIVDRHDRAALMWRCQAFQAVIVTGVAVAAVTDRVSVPVLASAGFLLGSAQVVITNAAQSVLPQVVPPKLLQRANSNQYVIQTVGESSVGPPLGSLLFAVSAALPFGVDAVSFVLSAALLAMLPRTTVPSTGRPPMRVEMAEGLRWLTRHRLLRTLAVLLGVNTFCNRLGFATLVLYATQTLGLSDRQYGLMLVGEGVGSVLGGLVNVWIARRLGSVPAFALALGANAAIYAGMGLVPNGAALAVMLALCGFVITVSSVVTVSLRQQITPGALLGRVNSVFRMLGWGLMPLGAVVGGFVAQHLGLRAPFLFAGGIRVLVLLAALPVLLTETRSVREEL</sequence>
<dbReference type="AlphaFoldDB" id="A0A5N8XY51"/>
<feature type="transmembrane region" description="Helical" evidence="7">
    <location>
        <begin position="266"/>
        <end position="287"/>
    </location>
</feature>
<feature type="transmembrane region" description="Helical" evidence="7">
    <location>
        <begin position="88"/>
        <end position="109"/>
    </location>
</feature>
<dbReference type="RefSeq" id="WP_152777731.1">
    <property type="nucleotide sequence ID" value="NZ_VJZC01000763.1"/>
</dbReference>
<proteinExistence type="predicted"/>
<evidence type="ECO:0000256" key="1">
    <source>
        <dbReference type="ARBA" id="ARBA00004651"/>
    </source>
</evidence>
<keyword evidence="4 7" id="KW-0812">Transmembrane</keyword>
<feature type="transmembrane region" description="Helical" evidence="7">
    <location>
        <begin position="58"/>
        <end position="76"/>
    </location>
</feature>
<keyword evidence="2" id="KW-0813">Transport</keyword>
<dbReference type="GO" id="GO:0022857">
    <property type="term" value="F:transmembrane transporter activity"/>
    <property type="evidence" value="ECO:0007669"/>
    <property type="project" value="InterPro"/>
</dbReference>
<evidence type="ECO:0000259" key="8">
    <source>
        <dbReference type="PROSITE" id="PS50850"/>
    </source>
</evidence>
<dbReference type="Pfam" id="PF05977">
    <property type="entry name" value="MFS_3"/>
    <property type="match status" value="1"/>
</dbReference>
<dbReference type="CDD" id="cd06173">
    <property type="entry name" value="MFS_MefA_like"/>
    <property type="match status" value="1"/>
</dbReference>
<dbReference type="PROSITE" id="PS50850">
    <property type="entry name" value="MFS"/>
    <property type="match status" value="1"/>
</dbReference>
<keyword evidence="6 7" id="KW-0472">Membrane</keyword>
<evidence type="ECO:0000256" key="5">
    <source>
        <dbReference type="ARBA" id="ARBA00022989"/>
    </source>
</evidence>
<dbReference type="Gene3D" id="1.20.1250.20">
    <property type="entry name" value="MFS general substrate transporter like domains"/>
    <property type="match status" value="1"/>
</dbReference>
<evidence type="ECO:0000256" key="6">
    <source>
        <dbReference type="ARBA" id="ARBA00023136"/>
    </source>
</evidence>
<feature type="transmembrane region" description="Helical" evidence="7">
    <location>
        <begin position="360"/>
        <end position="380"/>
    </location>
</feature>
<evidence type="ECO:0000256" key="2">
    <source>
        <dbReference type="ARBA" id="ARBA00022448"/>
    </source>
</evidence>
<dbReference type="InterPro" id="IPR020846">
    <property type="entry name" value="MFS_dom"/>
</dbReference>
<keyword evidence="10" id="KW-1185">Reference proteome</keyword>
<feature type="transmembrane region" description="Helical" evidence="7">
    <location>
        <begin position="232"/>
        <end position="254"/>
    </location>
</feature>
<dbReference type="InterPro" id="IPR010290">
    <property type="entry name" value="TM_effector"/>
</dbReference>
<feature type="transmembrane region" description="Helical" evidence="7">
    <location>
        <begin position="26"/>
        <end position="51"/>
    </location>
</feature>
<evidence type="ECO:0000313" key="9">
    <source>
        <dbReference type="EMBL" id="MPY64303.1"/>
    </source>
</evidence>
<feature type="transmembrane region" description="Helical" evidence="7">
    <location>
        <begin position="317"/>
        <end position="339"/>
    </location>
</feature>
<comment type="caution">
    <text evidence="9">The sequence shown here is derived from an EMBL/GenBank/DDBJ whole genome shotgun (WGS) entry which is preliminary data.</text>
</comment>
<gene>
    <name evidence="9" type="ORF">FNH08_46260</name>
</gene>